<dbReference type="InterPro" id="IPR019775">
    <property type="entry name" value="WD40_repeat_CS"/>
</dbReference>
<dbReference type="PANTHER" id="PTHR22839:SF0">
    <property type="entry name" value="THO COMPLEX SUBUNIT 3"/>
    <property type="match status" value="1"/>
</dbReference>
<evidence type="ECO:0000256" key="4">
    <source>
        <dbReference type="PROSITE-ProRule" id="PRU00221"/>
    </source>
</evidence>
<evidence type="ECO:0000313" key="7">
    <source>
        <dbReference type="EMBL" id="KAJ3572273.1"/>
    </source>
</evidence>
<dbReference type="PROSITE" id="PS50082">
    <property type="entry name" value="WD_REPEATS_2"/>
    <property type="match status" value="1"/>
</dbReference>
<keyword evidence="8" id="KW-1185">Reference proteome</keyword>
<keyword evidence="1 4" id="KW-0853">WD repeat</keyword>
<organism evidence="7 8">
    <name type="scientific">Leucocoprinus birnbaumii</name>
    <dbReference type="NCBI Taxonomy" id="56174"/>
    <lineage>
        <taxon>Eukaryota</taxon>
        <taxon>Fungi</taxon>
        <taxon>Dikarya</taxon>
        <taxon>Basidiomycota</taxon>
        <taxon>Agaricomycotina</taxon>
        <taxon>Agaricomycetes</taxon>
        <taxon>Agaricomycetidae</taxon>
        <taxon>Agaricales</taxon>
        <taxon>Agaricineae</taxon>
        <taxon>Agaricaceae</taxon>
        <taxon>Leucocoprinus</taxon>
    </lineage>
</organism>
<feature type="repeat" description="WD" evidence="4">
    <location>
        <begin position="345"/>
        <end position="388"/>
    </location>
</feature>
<feature type="domain" description="AB hydrolase-1" evidence="5">
    <location>
        <begin position="1"/>
        <end position="237"/>
    </location>
</feature>
<dbReference type="Pfam" id="PF00400">
    <property type="entry name" value="WD40"/>
    <property type="match status" value="3"/>
</dbReference>
<dbReference type="InterPro" id="IPR036322">
    <property type="entry name" value="WD40_repeat_dom_sf"/>
</dbReference>
<proteinExistence type="inferred from homology"/>
<dbReference type="InterPro" id="IPR001680">
    <property type="entry name" value="WD40_rpt"/>
</dbReference>
<dbReference type="Pfam" id="PF00561">
    <property type="entry name" value="Abhydrolase_1"/>
    <property type="match status" value="1"/>
</dbReference>
<gene>
    <name evidence="7" type="ORF">NP233_g3198</name>
</gene>
<reference evidence="7" key="1">
    <citation type="submission" date="2022-07" db="EMBL/GenBank/DDBJ databases">
        <title>Genome Sequence of Leucocoprinus birnbaumii.</title>
        <authorList>
            <person name="Buettner E."/>
        </authorList>
    </citation>
    <scope>NUCLEOTIDE SEQUENCE</scope>
    <source>
        <strain evidence="7">VT141</strain>
    </source>
</reference>
<dbReference type="Gene3D" id="3.40.50.1820">
    <property type="entry name" value="alpha/beta hydrolase"/>
    <property type="match status" value="1"/>
</dbReference>
<dbReference type="GO" id="GO:0006406">
    <property type="term" value="P:mRNA export from nucleus"/>
    <property type="evidence" value="ECO:0007669"/>
    <property type="project" value="InterPro"/>
</dbReference>
<dbReference type="PROSITE" id="PS00678">
    <property type="entry name" value="WD_REPEATS_1"/>
    <property type="match status" value="1"/>
</dbReference>
<dbReference type="PANTHER" id="PTHR22839">
    <property type="entry name" value="THO COMPLEX SUBUNIT 3 THO3"/>
    <property type="match status" value="1"/>
</dbReference>
<comment type="caution">
    <text evidence="7">The sequence shown here is derived from an EMBL/GenBank/DDBJ whole genome shotgun (WGS) entry which is preliminary data.</text>
</comment>
<evidence type="ECO:0000313" key="8">
    <source>
        <dbReference type="Proteomes" id="UP001213000"/>
    </source>
</evidence>
<dbReference type="InterPro" id="IPR024977">
    <property type="entry name" value="Apc4-like_WD40_dom"/>
</dbReference>
<dbReference type="Pfam" id="PF12894">
    <property type="entry name" value="ANAPC4_WD40"/>
    <property type="match status" value="1"/>
</dbReference>
<dbReference type="Gene3D" id="2.130.10.10">
    <property type="entry name" value="YVTN repeat-like/Quinoprotein amine dehydrogenase"/>
    <property type="match status" value="2"/>
</dbReference>
<dbReference type="SMART" id="SM00320">
    <property type="entry name" value="WD40"/>
    <property type="match status" value="4"/>
</dbReference>
<evidence type="ECO:0000256" key="1">
    <source>
        <dbReference type="ARBA" id="ARBA00022574"/>
    </source>
</evidence>
<comment type="similarity">
    <text evidence="3">Belongs to the THOC3 family.</text>
</comment>
<dbReference type="GO" id="GO:0000445">
    <property type="term" value="C:THO complex part of transcription export complex"/>
    <property type="evidence" value="ECO:0007669"/>
    <property type="project" value="TreeGrafter"/>
</dbReference>
<dbReference type="Proteomes" id="UP001213000">
    <property type="component" value="Unassembled WGS sequence"/>
</dbReference>
<name>A0AAD5VWX8_9AGAR</name>
<dbReference type="InterPro" id="IPR029058">
    <property type="entry name" value="AB_hydrolase_fold"/>
</dbReference>
<evidence type="ECO:0000256" key="2">
    <source>
        <dbReference type="ARBA" id="ARBA00022737"/>
    </source>
</evidence>
<protein>
    <submittedName>
        <fullName evidence="7">Uncharacterized protein</fullName>
    </submittedName>
</protein>
<keyword evidence="2" id="KW-0677">Repeat</keyword>
<dbReference type="InterPro" id="IPR000073">
    <property type="entry name" value="AB_hydrolase_1"/>
</dbReference>
<evidence type="ECO:0000259" key="6">
    <source>
        <dbReference type="Pfam" id="PF12894"/>
    </source>
</evidence>
<dbReference type="InterPro" id="IPR015943">
    <property type="entry name" value="WD40/YVTN_repeat-like_dom_sf"/>
</dbReference>
<dbReference type="SUPFAM" id="SSF50978">
    <property type="entry name" value="WD40 repeat-like"/>
    <property type="match status" value="1"/>
</dbReference>
<dbReference type="InterPro" id="IPR040132">
    <property type="entry name" value="Tex1/THOC3"/>
</dbReference>
<feature type="domain" description="Anaphase-promoting complex subunit 4-like WD40" evidence="6">
    <location>
        <begin position="527"/>
        <end position="576"/>
    </location>
</feature>
<evidence type="ECO:0000256" key="3">
    <source>
        <dbReference type="ARBA" id="ARBA00046343"/>
    </source>
</evidence>
<dbReference type="SUPFAM" id="SSF53474">
    <property type="entry name" value="alpha/beta-Hydrolases"/>
    <property type="match status" value="1"/>
</dbReference>
<dbReference type="AlphaFoldDB" id="A0AAD5VWX8"/>
<evidence type="ECO:0000259" key="5">
    <source>
        <dbReference type="Pfam" id="PF00561"/>
    </source>
</evidence>
<dbReference type="EMBL" id="JANIEX010000149">
    <property type="protein sequence ID" value="KAJ3572273.1"/>
    <property type="molecule type" value="Genomic_DNA"/>
</dbReference>
<accession>A0AAD5VWX8</accession>
<sequence length="609" mass="67797">MLGYGETDKPQDLKEYTTKRLCADLAALLDTIGVHKAIIIGHDWGSHTVGRFALWHPDRLVALVMLSVAYTPPSPVYLPIQEVAKKAPNLGYQVYFASQRSTADIEVKLRDFLAICFRPPNASIGFTKEGSLKEMLARGIPEIRESVLNPQELDRYVEALSKGMNGPLNYYRTTKHRHEEELAAGLPASLRSDLPVLFIWGTKDATATPATIQKAAKFVPRLQDIALEDRGHWIMVEAKDEEQTPPHLPYTTTINLEWLQHQQQTTNSPSLKSHHLHHLIPPSQLVPPNFSTFKPKDYRHPTSQAITHVAWNCDGKKLAGVGIDKTAKVWNPEKNLEYRSATVYSGGHSDDVDYISWNPTHPELFCTSSQKDRRIVFWDARQSRFIQQCSLKVTPTYTQYAPDGRSLLFVTAAHQLMFMSYGKESEEAKEQWQTKVLPNQKDSVGSKAIFNHTGDGLVVAFHSEHTLRVIDYPSLEVRDSPAAHVGGCMALALDPRGRYLASGGLDSIVNLFDMRDWIVARTITACEHSVNDLSFSHDGEFLAIASTGSYIDICAVETGAPMHRIPALAPSPTVSWHPSKYAVAYCGQIKAREGGPPPAAIISMFGLLE</sequence>